<keyword evidence="1" id="KW-0472">Membrane</keyword>
<evidence type="ECO:0000313" key="3">
    <source>
        <dbReference type="Proteomes" id="UP000198384"/>
    </source>
</evidence>
<organism evidence="2 3">
    <name type="scientific">Lutibacter agarilyticus</name>
    <dbReference type="NCBI Taxonomy" id="1109740"/>
    <lineage>
        <taxon>Bacteria</taxon>
        <taxon>Pseudomonadati</taxon>
        <taxon>Bacteroidota</taxon>
        <taxon>Flavobacteriia</taxon>
        <taxon>Flavobacteriales</taxon>
        <taxon>Flavobacteriaceae</taxon>
        <taxon>Lutibacter</taxon>
    </lineage>
</organism>
<dbReference type="Proteomes" id="UP000198384">
    <property type="component" value="Unassembled WGS sequence"/>
</dbReference>
<protein>
    <recommendedName>
        <fullName evidence="4">MetA-pathway of phenol degradation</fullName>
    </recommendedName>
</protein>
<sequence>MLSFLTIRRRYITHIEKQYRIMKIRIIFFKILNTYLFVCLFFIISMSSFAQNDSINKAELAKISRELDNPLAKRWSLVFQENISINSGNLVEGEVISNTFFFQPALPIPVGNNAVFTARPVFPLVTQPNFEEDPTGNTKKTGFGDIQMATLIGPGNASGWVWGAGASFVFPTASSPELGRGKYQAGPAFMLFHLGKYWTKGLFVQQWWSYAGNNMRNDVSTMDFQYVFRRNFGTMSIGLGPTVSIDWTKKGKDAVTFPIGLGITKTVKMGKFPVKMRFEPQYSLIRPDDYGNIWNIRIQIVPVIKSPFLD</sequence>
<keyword evidence="1" id="KW-0812">Transmembrane</keyword>
<dbReference type="EMBL" id="FZNT01000001">
    <property type="protein sequence ID" value="SNR33538.1"/>
    <property type="molecule type" value="Genomic_DNA"/>
</dbReference>
<gene>
    <name evidence="2" type="ORF">SAMN06265371_101406</name>
</gene>
<evidence type="ECO:0000313" key="2">
    <source>
        <dbReference type="EMBL" id="SNR33538.1"/>
    </source>
</evidence>
<evidence type="ECO:0008006" key="4">
    <source>
        <dbReference type="Google" id="ProtNLM"/>
    </source>
</evidence>
<keyword evidence="3" id="KW-1185">Reference proteome</keyword>
<feature type="transmembrane region" description="Helical" evidence="1">
    <location>
        <begin position="27"/>
        <end position="50"/>
    </location>
</feature>
<accession>A0A238VH78</accession>
<name>A0A238VH78_9FLAO</name>
<keyword evidence="1" id="KW-1133">Transmembrane helix</keyword>
<dbReference type="AlphaFoldDB" id="A0A238VH78"/>
<reference evidence="2 3" key="1">
    <citation type="submission" date="2017-06" db="EMBL/GenBank/DDBJ databases">
        <authorList>
            <person name="Kim H.J."/>
            <person name="Triplett B.A."/>
        </authorList>
    </citation>
    <scope>NUCLEOTIDE SEQUENCE [LARGE SCALE GENOMIC DNA]</scope>
    <source>
        <strain evidence="2 3">DSM 29150</strain>
    </source>
</reference>
<evidence type="ECO:0000256" key="1">
    <source>
        <dbReference type="SAM" id="Phobius"/>
    </source>
</evidence>
<proteinExistence type="predicted"/>